<sequence>MDGRVLGWLRHAGRTAHLQTGRHGVVLSPLAAPTRRSPARRVHPIRLAVLLGLALLSVPGQGAAWAAAPVPVPAPAHSGVPTGTFTATSAVPPAFRAHAEQAAAVHYLTLDSAVLGQSRSVAVSLPASYGREPGLRYPVLVLLDGPQQLAHTESLVRFLARGEVIPELLVVAVAPIDRSRELTPARVTDAPRGPGPQTATPVVGPQATHAAQTGGADDFLAFIEHELLPALDRSYRTTAWRALFGHPTAGCSVCMR</sequence>
<keyword evidence="3" id="KW-1185">Reference proteome</keyword>
<reference evidence="2 3" key="1">
    <citation type="submission" date="2017-05" db="EMBL/GenBank/DDBJ databases">
        <authorList>
            <person name="Song R."/>
            <person name="Chenine A.L."/>
            <person name="Ruprecht R.M."/>
        </authorList>
    </citation>
    <scope>NUCLEOTIDE SEQUENCE [LARGE SCALE GENOMIC DNA]</scope>
    <source>
        <strain evidence="2 3">DSM 26136</strain>
    </source>
</reference>
<accession>A0A1Y0ERS6</accession>
<evidence type="ECO:0000256" key="1">
    <source>
        <dbReference type="SAM" id="MobiDB-lite"/>
    </source>
</evidence>
<proteinExistence type="predicted"/>
<dbReference type="InterPro" id="IPR000801">
    <property type="entry name" value="Esterase-like"/>
</dbReference>
<dbReference type="SUPFAM" id="SSF53474">
    <property type="entry name" value="alpha/beta-Hydrolases"/>
    <property type="match status" value="1"/>
</dbReference>
<dbReference type="Gene3D" id="3.40.50.1820">
    <property type="entry name" value="alpha/beta hydrolase"/>
    <property type="match status" value="1"/>
</dbReference>
<evidence type="ECO:0000313" key="3">
    <source>
        <dbReference type="Proteomes" id="UP000196138"/>
    </source>
</evidence>
<dbReference type="EMBL" id="CP021455">
    <property type="protein sequence ID" value="ARU06208.1"/>
    <property type="molecule type" value="Genomic_DNA"/>
</dbReference>
<dbReference type="AlphaFoldDB" id="A0A1Y0ERS6"/>
<feature type="region of interest" description="Disordered" evidence="1">
    <location>
        <begin position="183"/>
        <end position="210"/>
    </location>
</feature>
<dbReference type="PANTHER" id="PTHR48098">
    <property type="entry name" value="ENTEROCHELIN ESTERASE-RELATED"/>
    <property type="match status" value="1"/>
</dbReference>
<dbReference type="PANTHER" id="PTHR48098:SF6">
    <property type="entry name" value="FERRI-BACILLIBACTIN ESTERASE BESA"/>
    <property type="match status" value="1"/>
</dbReference>
<dbReference type="Pfam" id="PF00756">
    <property type="entry name" value="Esterase"/>
    <property type="match status" value="1"/>
</dbReference>
<dbReference type="KEGG" id="cser:CCO03_17360"/>
<name>A0A1Y0ERS6_9BURK</name>
<dbReference type="Proteomes" id="UP000196138">
    <property type="component" value="Chromosome"/>
</dbReference>
<organism evidence="2 3">
    <name type="scientific">Comamonas serinivorans</name>
    <dbReference type="NCBI Taxonomy" id="1082851"/>
    <lineage>
        <taxon>Bacteria</taxon>
        <taxon>Pseudomonadati</taxon>
        <taxon>Pseudomonadota</taxon>
        <taxon>Betaproteobacteria</taxon>
        <taxon>Burkholderiales</taxon>
        <taxon>Comamonadaceae</taxon>
        <taxon>Comamonas</taxon>
    </lineage>
</organism>
<dbReference type="InterPro" id="IPR029058">
    <property type="entry name" value="AB_hydrolase_fold"/>
</dbReference>
<evidence type="ECO:0000313" key="2">
    <source>
        <dbReference type="EMBL" id="ARU06208.1"/>
    </source>
</evidence>
<dbReference type="InterPro" id="IPR050583">
    <property type="entry name" value="Mycobacterial_A85_antigen"/>
</dbReference>
<protein>
    <recommendedName>
        <fullName evidence="4">Esterase</fullName>
    </recommendedName>
</protein>
<gene>
    <name evidence="2" type="ORF">CCO03_17360</name>
</gene>
<evidence type="ECO:0008006" key="4">
    <source>
        <dbReference type="Google" id="ProtNLM"/>
    </source>
</evidence>